<keyword evidence="1" id="KW-0808">Transferase</keyword>
<keyword evidence="2" id="KW-1185">Reference proteome</keyword>
<name>A0A6G6Y6V8_9SPHN</name>
<accession>A0A6G6Y6V8</accession>
<dbReference type="Proteomes" id="UP000501568">
    <property type="component" value="Chromosome"/>
</dbReference>
<evidence type="ECO:0000313" key="2">
    <source>
        <dbReference type="Proteomes" id="UP000501568"/>
    </source>
</evidence>
<reference evidence="1 2" key="1">
    <citation type="submission" date="2020-02" db="EMBL/GenBank/DDBJ databases">
        <authorList>
            <person name="Zheng R.K."/>
            <person name="Sun C.M."/>
        </authorList>
    </citation>
    <scope>NUCLEOTIDE SEQUENCE [LARGE SCALE GENOMIC DNA]</scope>
    <source>
        <strain evidence="2">zrk23</strain>
    </source>
</reference>
<dbReference type="PANTHER" id="PTHR36451:SF1">
    <property type="entry name" value="OMEGA-HYDROXY-BETA-DIHYDROMENAQUINONE-9 SULFOTRANSFERASE STF3"/>
    <property type="match status" value="1"/>
</dbReference>
<dbReference type="KEGG" id="spzr:G5C33_13260"/>
<proteinExistence type="predicted"/>
<dbReference type="GO" id="GO:0016740">
    <property type="term" value="F:transferase activity"/>
    <property type="evidence" value="ECO:0007669"/>
    <property type="project" value="UniProtKB-KW"/>
</dbReference>
<dbReference type="PANTHER" id="PTHR36451">
    <property type="entry name" value="PAPS-DEPENDENT SULFOTRANSFERASE STF3"/>
    <property type="match status" value="1"/>
</dbReference>
<organism evidence="1 2">
    <name type="scientific">Stakelama tenebrarum</name>
    <dbReference type="NCBI Taxonomy" id="2711215"/>
    <lineage>
        <taxon>Bacteria</taxon>
        <taxon>Pseudomonadati</taxon>
        <taxon>Pseudomonadota</taxon>
        <taxon>Alphaproteobacteria</taxon>
        <taxon>Sphingomonadales</taxon>
        <taxon>Sphingomonadaceae</taxon>
        <taxon>Stakelama</taxon>
    </lineage>
</organism>
<dbReference type="AlphaFoldDB" id="A0A6G6Y6V8"/>
<evidence type="ECO:0000313" key="1">
    <source>
        <dbReference type="EMBL" id="QIG80650.1"/>
    </source>
</evidence>
<dbReference type="Pfam" id="PF13469">
    <property type="entry name" value="Sulfotransfer_3"/>
    <property type="match status" value="1"/>
</dbReference>
<sequence length="384" mass="43303">MDRAAQLLEKAKQAAGCDDFGDDGFREGLDRLLHALDTEARLNARGRMGMEFQIVDILTKRLQVVDWYVRHPETEDQEIVAPLIGLGLPRTASTALACMLGEDGTTRSLRTWESMAPCPPPDPATEMNDPRLAQAEAAMARRAKAHPRLTAMLPTTATSPTECQLFMAHDFKSQMFEAFVHVPGYIRWLIHEADLVPTYAHVKRVLKLLQYHGPVRPWRLKNPSHSLFIDALNQVFPDARFVMTHRPPQDVIPSVSDLHLEYHGSFTDDIDRHAIGAGVVDFCETAMERMIAFRDAGQDHRFCDIHFADFQADPMREIARLYAFLGEELTAETRAAMLAWRAAQPIEAAQYDRTDPAEFGLDRDAIAQRFAFYTNRFAPEGQAA</sequence>
<dbReference type="SUPFAM" id="SSF52540">
    <property type="entry name" value="P-loop containing nucleoside triphosphate hydrolases"/>
    <property type="match status" value="1"/>
</dbReference>
<gene>
    <name evidence="1" type="ORF">G5C33_13260</name>
</gene>
<dbReference type="Gene3D" id="3.40.50.300">
    <property type="entry name" value="P-loop containing nucleotide triphosphate hydrolases"/>
    <property type="match status" value="1"/>
</dbReference>
<dbReference type="RefSeq" id="WP_165327658.1">
    <property type="nucleotide sequence ID" value="NZ_CP049109.1"/>
</dbReference>
<protein>
    <submittedName>
        <fullName evidence="1">Sulfotransferase</fullName>
    </submittedName>
</protein>
<dbReference type="InterPro" id="IPR052736">
    <property type="entry name" value="Stf3_sulfotransferase"/>
</dbReference>
<dbReference type="EMBL" id="CP049109">
    <property type="protein sequence ID" value="QIG80650.1"/>
    <property type="molecule type" value="Genomic_DNA"/>
</dbReference>
<dbReference type="InterPro" id="IPR027417">
    <property type="entry name" value="P-loop_NTPase"/>
</dbReference>